<reference evidence="6 7" key="1">
    <citation type="submission" date="2024-11" db="EMBL/GenBank/DDBJ databases">
        <authorList>
            <person name="Heng Y.C."/>
            <person name="Lim A.C.H."/>
            <person name="Lee J.K.Y."/>
            <person name="Kittelmann S."/>
        </authorList>
    </citation>
    <scope>NUCLEOTIDE SEQUENCE [LARGE SCALE GENOMIC DNA]</scope>
    <source>
        <strain evidence="6 7">WILCCON 0112</strain>
    </source>
</reference>
<evidence type="ECO:0000256" key="1">
    <source>
        <dbReference type="ARBA" id="ARBA00004141"/>
    </source>
</evidence>
<keyword evidence="2 5" id="KW-0812">Transmembrane</keyword>
<comment type="subcellular location">
    <subcellularLocation>
        <location evidence="1">Membrane</location>
        <topology evidence="1">Multi-pass membrane protein</topology>
    </subcellularLocation>
</comment>
<dbReference type="Pfam" id="PF05105">
    <property type="entry name" value="Phage_holin_4_1"/>
    <property type="match status" value="1"/>
</dbReference>
<dbReference type="EMBL" id="JBJIAB010000011">
    <property type="protein sequence ID" value="MFL0165580.1"/>
    <property type="molecule type" value="Genomic_DNA"/>
</dbReference>
<accession>A0ABW8S5N9</accession>
<name>A0ABW8S5N9_9CLOT</name>
<evidence type="ECO:0000313" key="6">
    <source>
        <dbReference type="EMBL" id="MFL0165580.1"/>
    </source>
</evidence>
<gene>
    <name evidence="6" type="ORF">ACJDTP_10920</name>
</gene>
<dbReference type="NCBIfam" id="TIGR01593">
    <property type="entry name" value="holin_tox_secr"/>
    <property type="match status" value="1"/>
</dbReference>
<evidence type="ECO:0000256" key="5">
    <source>
        <dbReference type="SAM" id="Phobius"/>
    </source>
</evidence>
<proteinExistence type="predicted"/>
<keyword evidence="7" id="KW-1185">Reference proteome</keyword>
<protein>
    <submittedName>
        <fullName evidence="6">Holin family protein</fullName>
    </submittedName>
</protein>
<dbReference type="Proteomes" id="UP001623600">
    <property type="component" value="Unassembled WGS sequence"/>
</dbReference>
<evidence type="ECO:0000256" key="4">
    <source>
        <dbReference type="ARBA" id="ARBA00023136"/>
    </source>
</evidence>
<dbReference type="PROSITE" id="PS51257">
    <property type="entry name" value="PROKAR_LIPOPROTEIN"/>
    <property type="match status" value="1"/>
</dbReference>
<evidence type="ECO:0000256" key="2">
    <source>
        <dbReference type="ARBA" id="ARBA00022692"/>
    </source>
</evidence>
<evidence type="ECO:0000256" key="3">
    <source>
        <dbReference type="ARBA" id="ARBA00022989"/>
    </source>
</evidence>
<organism evidence="6 7">
    <name type="scientific">Candidatus Clostridium helianthi</name>
    <dbReference type="NCBI Taxonomy" id="3381660"/>
    <lineage>
        <taxon>Bacteria</taxon>
        <taxon>Bacillati</taxon>
        <taxon>Bacillota</taxon>
        <taxon>Clostridia</taxon>
        <taxon>Eubacteriales</taxon>
        <taxon>Clostridiaceae</taxon>
        <taxon>Clostridium</taxon>
    </lineage>
</organism>
<comment type="caution">
    <text evidence="6">The sequence shown here is derived from an EMBL/GenBank/DDBJ whole genome shotgun (WGS) entry which is preliminary data.</text>
</comment>
<dbReference type="InterPro" id="IPR006480">
    <property type="entry name" value="Phage_holin_4_1"/>
</dbReference>
<keyword evidence="3 5" id="KW-1133">Transmembrane helix</keyword>
<keyword evidence="4 5" id="KW-0472">Membrane</keyword>
<sequence>MDKYAKSGFFTTIAVLGGCLGDVLGGLDVKLKALLICMILDYISGLMVAVIFKNSTKTETGGAQSQAGFKGLAKKICILFLIMGVNLIDQVLNTNGFFRNAAVVGFFANEIISLVENAGLMGLNVPPAINDAIDVLTKKKNKREN</sequence>
<feature type="transmembrane region" description="Helical" evidence="5">
    <location>
        <begin position="31"/>
        <end position="52"/>
    </location>
</feature>
<dbReference type="RefSeq" id="WP_406761192.1">
    <property type="nucleotide sequence ID" value="NZ_JBJIAB010000011.1"/>
</dbReference>
<evidence type="ECO:0000313" key="7">
    <source>
        <dbReference type="Proteomes" id="UP001623600"/>
    </source>
</evidence>